<comment type="caution">
    <text evidence="2">The sequence shown here is derived from an EMBL/GenBank/DDBJ whole genome shotgun (WGS) entry which is preliminary data.</text>
</comment>
<reference evidence="2 3" key="1">
    <citation type="journal article" date="2024" name="BMC Genomics">
        <title>De novo assembly and annotation of Popillia japonica's genome with initial clues to its potential as an invasive pest.</title>
        <authorList>
            <person name="Cucini C."/>
            <person name="Boschi S."/>
            <person name="Funari R."/>
            <person name="Cardaioli E."/>
            <person name="Iannotti N."/>
            <person name="Marturano G."/>
            <person name="Paoli F."/>
            <person name="Bruttini M."/>
            <person name="Carapelli A."/>
            <person name="Frati F."/>
            <person name="Nardi F."/>
        </authorList>
    </citation>
    <scope>NUCLEOTIDE SEQUENCE [LARGE SCALE GENOMIC DNA]</scope>
    <source>
        <strain evidence="2">DMR45628</strain>
    </source>
</reference>
<evidence type="ECO:0000313" key="2">
    <source>
        <dbReference type="EMBL" id="KAK9759329.1"/>
    </source>
</evidence>
<organism evidence="2 3">
    <name type="scientific">Popillia japonica</name>
    <name type="common">Japanese beetle</name>
    <dbReference type="NCBI Taxonomy" id="7064"/>
    <lineage>
        <taxon>Eukaryota</taxon>
        <taxon>Metazoa</taxon>
        <taxon>Ecdysozoa</taxon>
        <taxon>Arthropoda</taxon>
        <taxon>Hexapoda</taxon>
        <taxon>Insecta</taxon>
        <taxon>Pterygota</taxon>
        <taxon>Neoptera</taxon>
        <taxon>Endopterygota</taxon>
        <taxon>Coleoptera</taxon>
        <taxon>Polyphaga</taxon>
        <taxon>Scarabaeiformia</taxon>
        <taxon>Scarabaeidae</taxon>
        <taxon>Rutelinae</taxon>
        <taxon>Popillia</taxon>
    </lineage>
</organism>
<keyword evidence="3" id="KW-1185">Reference proteome</keyword>
<dbReference type="EMBL" id="JASPKY010000001">
    <property type="protein sequence ID" value="KAK9759329.1"/>
    <property type="molecule type" value="Genomic_DNA"/>
</dbReference>
<keyword evidence="1" id="KW-0472">Membrane</keyword>
<sequence>MMILFVSKHILKLIFTQLNKLCLNPDDNSRRTLKGKIEAFKELAAICQELFELVSAFKSMVSLTVLFIFGECFAFMIFKIFSCSRLVYDLGLAEFSASVSKIVLVHALTLQLSHENYKITAGGFFVIDLELLFSANKVKPTLRSLETEGNGQKVLKEVDFQ</sequence>
<evidence type="ECO:0000256" key="1">
    <source>
        <dbReference type="SAM" id="Phobius"/>
    </source>
</evidence>
<protein>
    <submittedName>
        <fullName evidence="2">Uncharacterized protein</fullName>
    </submittedName>
</protein>
<dbReference type="Proteomes" id="UP001458880">
    <property type="component" value="Unassembled WGS sequence"/>
</dbReference>
<gene>
    <name evidence="2" type="ORF">QE152_g41</name>
</gene>
<dbReference type="AlphaFoldDB" id="A0AAW1NL16"/>
<evidence type="ECO:0000313" key="3">
    <source>
        <dbReference type="Proteomes" id="UP001458880"/>
    </source>
</evidence>
<keyword evidence="1" id="KW-0812">Transmembrane</keyword>
<feature type="transmembrane region" description="Helical" evidence="1">
    <location>
        <begin position="60"/>
        <end position="78"/>
    </location>
</feature>
<keyword evidence="1" id="KW-1133">Transmembrane helix</keyword>
<proteinExistence type="predicted"/>
<name>A0AAW1NL16_POPJA</name>
<accession>A0AAW1NL16</accession>